<keyword evidence="4 6" id="KW-0227">DNA damage</keyword>
<dbReference type="AlphaFoldDB" id="A0A1M6JZF1"/>
<protein>
    <recommendedName>
        <fullName evidence="6">DNA polymerase IV</fullName>
        <shortName evidence="6">Pol IV</shortName>
        <ecNumber evidence="6">2.7.7.7</ecNumber>
    </recommendedName>
</protein>
<evidence type="ECO:0000256" key="2">
    <source>
        <dbReference type="ARBA" id="ARBA00022457"/>
    </source>
</evidence>
<dbReference type="GO" id="GO:0042276">
    <property type="term" value="P:error-prone translesion synthesis"/>
    <property type="evidence" value="ECO:0007669"/>
    <property type="project" value="TreeGrafter"/>
</dbReference>
<dbReference type="Pfam" id="PF00817">
    <property type="entry name" value="IMS"/>
    <property type="match status" value="1"/>
</dbReference>
<keyword evidence="3 6" id="KW-0548">Nucleotidyltransferase</keyword>
<dbReference type="Gene3D" id="3.30.1490.100">
    <property type="entry name" value="DNA polymerase, Y-family, little finger domain"/>
    <property type="match status" value="1"/>
</dbReference>
<keyword evidence="9" id="KW-1185">Reference proteome</keyword>
<evidence type="ECO:0000256" key="4">
    <source>
        <dbReference type="ARBA" id="ARBA00022763"/>
    </source>
</evidence>
<keyword evidence="2 6" id="KW-0515">Mutator protein</keyword>
<dbReference type="GO" id="GO:0006281">
    <property type="term" value="P:DNA repair"/>
    <property type="evidence" value="ECO:0007669"/>
    <property type="project" value="UniProtKB-UniRule"/>
</dbReference>
<comment type="catalytic activity">
    <reaction evidence="6">
        <text>DNA(n) + a 2'-deoxyribonucleoside 5'-triphosphate = DNA(n+1) + diphosphate</text>
        <dbReference type="Rhea" id="RHEA:22508"/>
        <dbReference type="Rhea" id="RHEA-COMP:17339"/>
        <dbReference type="Rhea" id="RHEA-COMP:17340"/>
        <dbReference type="ChEBI" id="CHEBI:33019"/>
        <dbReference type="ChEBI" id="CHEBI:61560"/>
        <dbReference type="ChEBI" id="CHEBI:173112"/>
        <dbReference type="EC" id="2.7.7.7"/>
    </reaction>
</comment>
<dbReference type="Proteomes" id="UP000324781">
    <property type="component" value="Unassembled WGS sequence"/>
</dbReference>
<dbReference type="GO" id="GO:0003887">
    <property type="term" value="F:DNA-directed DNA polymerase activity"/>
    <property type="evidence" value="ECO:0007669"/>
    <property type="project" value="UniProtKB-UniRule"/>
</dbReference>
<dbReference type="Pfam" id="PF11799">
    <property type="entry name" value="IMS_C"/>
    <property type="match status" value="1"/>
</dbReference>
<dbReference type="InterPro" id="IPR022880">
    <property type="entry name" value="DNApol_IV"/>
</dbReference>
<keyword evidence="6" id="KW-0238">DNA-binding</keyword>
<dbReference type="PROSITE" id="PS50173">
    <property type="entry name" value="UMUC"/>
    <property type="match status" value="1"/>
</dbReference>
<dbReference type="InterPro" id="IPR043502">
    <property type="entry name" value="DNA/RNA_pol_sf"/>
</dbReference>
<reference evidence="8 9" key="1">
    <citation type="submission" date="2016-11" db="EMBL/GenBank/DDBJ databases">
        <authorList>
            <person name="Varghese N."/>
            <person name="Submissions S."/>
        </authorList>
    </citation>
    <scope>NUCLEOTIDE SEQUENCE [LARGE SCALE GENOMIC DNA]</scope>
    <source>
        <strain evidence="8 9">DSM 19027</strain>
    </source>
</reference>
<dbReference type="Gene3D" id="1.10.150.20">
    <property type="entry name" value="5' to 3' exonuclease, C-terminal subdomain"/>
    <property type="match status" value="1"/>
</dbReference>
<dbReference type="GO" id="GO:0003684">
    <property type="term" value="F:damaged DNA binding"/>
    <property type="evidence" value="ECO:0007669"/>
    <property type="project" value="InterPro"/>
</dbReference>
<gene>
    <name evidence="6" type="primary">dinB</name>
    <name evidence="8" type="ORF">SAMN05444373_10657</name>
</gene>
<dbReference type="InterPro" id="IPR001126">
    <property type="entry name" value="UmuC"/>
</dbReference>
<comment type="cofactor">
    <cofactor evidence="6">
        <name>Mg(2+)</name>
        <dbReference type="ChEBI" id="CHEBI:18420"/>
    </cofactor>
    <text evidence="6">Binds 2 magnesium ions per subunit.</text>
</comment>
<feature type="site" description="Substrate discrimination" evidence="6">
    <location>
        <position position="26"/>
    </location>
</feature>
<keyword evidence="6" id="KW-0235">DNA replication</keyword>
<comment type="function">
    <text evidence="6">Poorly processive, error-prone DNA polymerase involved in untargeted mutagenesis. Copies undamaged DNA at stalled replication forks, which arise in vivo from mismatched or misaligned primer ends. These misaligned primers can be extended by PolIV. Exhibits no 3'-5' exonuclease (proofreading) activity. May be involved in translesional synthesis, in conjunction with the beta clamp from PolIII.</text>
</comment>
<proteinExistence type="inferred from homology"/>
<feature type="domain" description="UmuC" evidence="7">
    <location>
        <begin position="17"/>
        <end position="206"/>
    </location>
</feature>
<keyword evidence="6" id="KW-0963">Cytoplasm</keyword>
<dbReference type="SUPFAM" id="SSF56672">
    <property type="entry name" value="DNA/RNA polymerases"/>
    <property type="match status" value="1"/>
</dbReference>
<feature type="active site" evidence="6">
    <location>
        <position position="124"/>
    </location>
</feature>
<comment type="subunit">
    <text evidence="6">Monomer.</text>
</comment>
<accession>A0A1M6JZF1</accession>
<dbReference type="InterPro" id="IPR017961">
    <property type="entry name" value="DNA_pol_Y-fam_little_finger"/>
</dbReference>
<comment type="similarity">
    <text evidence="1 6">Belongs to the DNA polymerase type-Y family.</text>
</comment>
<name>A0A1M6JZF1_9FIRM</name>
<evidence type="ECO:0000313" key="8">
    <source>
        <dbReference type="EMBL" id="SHJ52071.1"/>
    </source>
</evidence>
<evidence type="ECO:0000256" key="1">
    <source>
        <dbReference type="ARBA" id="ARBA00010945"/>
    </source>
</evidence>
<feature type="binding site" evidence="6">
    <location>
        <position position="123"/>
    </location>
    <ligand>
        <name>Mg(2+)</name>
        <dbReference type="ChEBI" id="CHEBI:18420"/>
    </ligand>
</feature>
<evidence type="ECO:0000256" key="5">
    <source>
        <dbReference type="ARBA" id="ARBA00022932"/>
    </source>
</evidence>
<keyword evidence="6" id="KW-0808">Transferase</keyword>
<comment type="subcellular location">
    <subcellularLocation>
        <location evidence="6">Cytoplasm</location>
    </subcellularLocation>
</comment>
<dbReference type="PANTHER" id="PTHR11076">
    <property type="entry name" value="DNA REPAIR POLYMERASE UMUC / TRANSFERASE FAMILY MEMBER"/>
    <property type="match status" value="1"/>
</dbReference>
<dbReference type="InterPro" id="IPR050116">
    <property type="entry name" value="DNA_polymerase-Y"/>
</dbReference>
<dbReference type="CDD" id="cd03586">
    <property type="entry name" value="PolY_Pol_IV_kappa"/>
    <property type="match status" value="1"/>
</dbReference>
<dbReference type="InterPro" id="IPR036775">
    <property type="entry name" value="DNA_pol_Y-fam_lit_finger_sf"/>
</dbReference>
<dbReference type="EC" id="2.7.7.7" evidence="6"/>
<dbReference type="InterPro" id="IPR043128">
    <property type="entry name" value="Rev_trsase/Diguanyl_cyclase"/>
</dbReference>
<keyword evidence="6" id="KW-0460">Magnesium</keyword>
<dbReference type="EMBL" id="FQZP01000065">
    <property type="protein sequence ID" value="SHJ52071.1"/>
    <property type="molecule type" value="Genomic_DNA"/>
</dbReference>
<sequence>MFGYKIENGVTGMEKTIMHIDVNSAYLSWEAAYRLQHGESLDLREIPSVIGGDEASRHGIVLAKSIPAKKYGIQTGETLFSARQKCPGLVVVPVNYPLYMMCHHALINLLKEFSPLVQVYSIDEAFLDYTGMEAVWGDPVEAAHRLKDRIKNELGFTVNVGVSYNKLLAKMASELEKPDKVHTILSREEMVRKLWPLPVRELFMVGRATAPRLYRLNIFTIGQLARADPELLRLHLKSWGPFIRDLANGIENSPVSPDARPPIKGIGNSTTIPFDVDDFEDARKVLLSLCEMVGMRLRQAGFCARLVSVYLRQADLTGQSHQRKFAAATDQTMKIFEYALQLMKEIWPERPLRGMGVRVGELVPNDRLQLSFLDPYNGKKKRLDETLDSLRMRFGPNAVMRSCFVQSGLAPVTGGVIENFQMMSSIL</sequence>
<organism evidence="8 9">
    <name type="scientific">Thermoclostridium caenicola</name>
    <dbReference type="NCBI Taxonomy" id="659425"/>
    <lineage>
        <taxon>Bacteria</taxon>
        <taxon>Bacillati</taxon>
        <taxon>Bacillota</taxon>
        <taxon>Clostridia</taxon>
        <taxon>Eubacteriales</taxon>
        <taxon>Oscillospiraceae</taxon>
        <taxon>Thermoclostridium</taxon>
    </lineage>
</organism>
<dbReference type="GO" id="GO:0000287">
    <property type="term" value="F:magnesium ion binding"/>
    <property type="evidence" value="ECO:0007669"/>
    <property type="project" value="UniProtKB-UniRule"/>
</dbReference>
<evidence type="ECO:0000259" key="7">
    <source>
        <dbReference type="PROSITE" id="PS50173"/>
    </source>
</evidence>
<dbReference type="Gene3D" id="3.40.1170.60">
    <property type="match status" value="1"/>
</dbReference>
<keyword evidence="5 6" id="KW-0239">DNA-directed DNA polymerase</keyword>
<evidence type="ECO:0000313" key="9">
    <source>
        <dbReference type="Proteomes" id="UP000324781"/>
    </source>
</evidence>
<feature type="binding site" evidence="6">
    <location>
        <position position="21"/>
    </location>
    <ligand>
        <name>Mg(2+)</name>
        <dbReference type="ChEBI" id="CHEBI:18420"/>
    </ligand>
</feature>
<dbReference type="SUPFAM" id="SSF100879">
    <property type="entry name" value="Lesion bypass DNA polymerase (Y-family), little finger domain"/>
    <property type="match status" value="1"/>
</dbReference>
<dbReference type="HAMAP" id="MF_01113">
    <property type="entry name" value="DNApol_IV"/>
    <property type="match status" value="1"/>
</dbReference>
<keyword evidence="6" id="KW-0479">Metal-binding</keyword>
<dbReference type="GO" id="GO:0009432">
    <property type="term" value="P:SOS response"/>
    <property type="evidence" value="ECO:0007669"/>
    <property type="project" value="TreeGrafter"/>
</dbReference>
<dbReference type="Gene3D" id="3.30.70.270">
    <property type="match status" value="1"/>
</dbReference>
<evidence type="ECO:0000256" key="3">
    <source>
        <dbReference type="ARBA" id="ARBA00022695"/>
    </source>
</evidence>
<dbReference type="PANTHER" id="PTHR11076:SF35">
    <property type="entry name" value="DNA REPAIR PROTEIN HOMOLOG YOBH"/>
    <property type="match status" value="1"/>
</dbReference>
<dbReference type="GO" id="GO:0006261">
    <property type="term" value="P:DNA-templated DNA replication"/>
    <property type="evidence" value="ECO:0007669"/>
    <property type="project" value="UniProtKB-UniRule"/>
</dbReference>
<keyword evidence="6" id="KW-0234">DNA repair</keyword>
<dbReference type="GO" id="GO:0005829">
    <property type="term" value="C:cytosol"/>
    <property type="evidence" value="ECO:0007669"/>
    <property type="project" value="TreeGrafter"/>
</dbReference>
<evidence type="ECO:0000256" key="6">
    <source>
        <dbReference type="HAMAP-Rule" id="MF_01113"/>
    </source>
</evidence>